<name>A0A0L0RVZ3_ALLM3</name>
<dbReference type="Gene3D" id="1.25.10.10">
    <property type="entry name" value="Leucine-rich Repeat Variant"/>
    <property type="match status" value="1"/>
</dbReference>
<dbReference type="eggNOG" id="KOG1060">
    <property type="taxonomic scope" value="Eukaryota"/>
</dbReference>
<dbReference type="SUPFAM" id="SSF48371">
    <property type="entry name" value="ARM repeat"/>
    <property type="match status" value="1"/>
</dbReference>
<dbReference type="GO" id="GO:0006886">
    <property type="term" value="P:intracellular protein transport"/>
    <property type="evidence" value="ECO:0007669"/>
    <property type="project" value="InterPro"/>
</dbReference>
<organism evidence="9 10">
    <name type="scientific">Allomyces macrogynus (strain ATCC 38327)</name>
    <name type="common">Allomyces javanicus var. macrogynus</name>
    <dbReference type="NCBI Taxonomy" id="578462"/>
    <lineage>
        <taxon>Eukaryota</taxon>
        <taxon>Fungi</taxon>
        <taxon>Fungi incertae sedis</taxon>
        <taxon>Blastocladiomycota</taxon>
        <taxon>Blastocladiomycetes</taxon>
        <taxon>Blastocladiales</taxon>
        <taxon>Blastocladiaceae</taxon>
        <taxon>Allomyces</taxon>
    </lineage>
</organism>
<dbReference type="GO" id="GO:0030117">
    <property type="term" value="C:membrane coat"/>
    <property type="evidence" value="ECO:0007669"/>
    <property type="project" value="InterPro"/>
</dbReference>
<feature type="compositionally biased region" description="Acidic residues" evidence="7">
    <location>
        <begin position="799"/>
        <end position="821"/>
    </location>
</feature>
<evidence type="ECO:0000256" key="3">
    <source>
        <dbReference type="ARBA" id="ARBA00022448"/>
    </source>
</evidence>
<evidence type="ECO:0000256" key="1">
    <source>
        <dbReference type="ARBA" id="ARBA00004308"/>
    </source>
</evidence>
<accession>A0A0L0RVZ3</accession>
<feature type="compositionally biased region" description="Acidic residues" evidence="7">
    <location>
        <begin position="742"/>
        <end position="768"/>
    </location>
</feature>
<dbReference type="InterPro" id="IPR021133">
    <property type="entry name" value="HEAT_type_2"/>
</dbReference>
<keyword evidence="3" id="KW-0813">Transport</keyword>
<dbReference type="InterPro" id="IPR011989">
    <property type="entry name" value="ARM-like"/>
</dbReference>
<dbReference type="Pfam" id="PF01602">
    <property type="entry name" value="Adaptin_N"/>
    <property type="match status" value="1"/>
</dbReference>
<feature type="region of interest" description="Disordered" evidence="7">
    <location>
        <begin position="738"/>
        <end position="855"/>
    </location>
</feature>
<evidence type="ECO:0000313" key="9">
    <source>
        <dbReference type="EMBL" id="KNE54458.1"/>
    </source>
</evidence>
<evidence type="ECO:0000259" key="8">
    <source>
        <dbReference type="Pfam" id="PF01602"/>
    </source>
</evidence>
<dbReference type="Proteomes" id="UP000054350">
    <property type="component" value="Unassembled WGS sequence"/>
</dbReference>
<dbReference type="InterPro" id="IPR016024">
    <property type="entry name" value="ARM-type_fold"/>
</dbReference>
<proteinExistence type="inferred from homology"/>
<sequence length="855" mass="91076">MASSLFASVVHGAARFSAGAMDRARELTLPASVARAAALVGRDQSPGPERTVTLLDSKFDIEKLEGLKNVLQLVHHGEDATEYFAAVVKNAIHPNVEIRRLVYAYVAVYAPRNPELALLAINALQRDLADPNFTTRVLSLRTLASIHVATVVPLIVSALYTATKDISPHVRATAASSLAQVAPLLDEDVLTDLVGVLLGDRDANVVGATVAVLDQWPGKQDRDRLAVLHPHYRALVQKMGAMNDSVLPGVLQVLLRYVKAFMAPPSTLMLAGNSDVARKSFNSSKDADTPDLDLEQFWQAVALLISSASAAAGSPVVQYWCARVLMETAPPTYRAPTVQALQTLLEHPPHQHAALHLIHQYVQHQPDEWRVHAARFLAQATDAPVVARLKLAILAQIADPTTPMGAWTVAELQHALYATESRFAAAVVAHLARDKRWRPLVHPVVLNLLAHPNPRVVAEAVAAVRALLMDPGTDAAHRVRLLRAVVRMEPAATHPTARVTIAYLMAQHLDTPLVQAALPDVLRMRAKSFPKDQEVVKLATLALAVKALSAGTTTSVVTAESPANGAASSDAAKPDSITQPTAPSPVPTLHPSVAPLVEYIATLARYDASVDVRDAARHLRRIATSRHLARTARDLVFGPTPPPTDSRATAAAAATAAVLGPWRPVEIVPASARTPLPASPAVGSGSAGRIAPVTVRNVPLATTAAVSVVTAGVQRPPGPVVVPARPVVAAKVGGKPKQTLDEFFDESSSEDEDDEDDEEDGVAGDAEAEWQRQLEKMMLQEQEDEDEEGGAAANGGGGGDDDEEGSDDEEESSEDEDEDEPALPGFATHPVFGTRSQVQSPVAPDLQVPGHNVWQ</sequence>
<keyword evidence="5" id="KW-0472">Membrane</keyword>
<dbReference type="EMBL" id="GG745328">
    <property type="protein sequence ID" value="KNE54458.1"/>
    <property type="molecule type" value="Genomic_DNA"/>
</dbReference>
<dbReference type="InterPro" id="IPR026739">
    <property type="entry name" value="AP_beta"/>
</dbReference>
<keyword evidence="4" id="KW-0653">Protein transport</keyword>
<reference evidence="10" key="2">
    <citation type="submission" date="2009-11" db="EMBL/GenBank/DDBJ databases">
        <title>The Genome Sequence of Allomyces macrogynus strain ATCC 38327.</title>
        <authorList>
            <consortium name="The Broad Institute Genome Sequencing Platform"/>
            <person name="Russ C."/>
            <person name="Cuomo C."/>
            <person name="Shea T."/>
            <person name="Young S.K."/>
            <person name="Zeng Q."/>
            <person name="Koehrsen M."/>
            <person name="Haas B."/>
            <person name="Borodovsky M."/>
            <person name="Guigo R."/>
            <person name="Alvarado L."/>
            <person name="Berlin A."/>
            <person name="Borenstein D."/>
            <person name="Chen Z."/>
            <person name="Engels R."/>
            <person name="Freedman E."/>
            <person name="Gellesch M."/>
            <person name="Goldberg J."/>
            <person name="Griggs A."/>
            <person name="Gujja S."/>
            <person name="Heiman D."/>
            <person name="Hepburn T."/>
            <person name="Howarth C."/>
            <person name="Jen D."/>
            <person name="Larson L."/>
            <person name="Lewis B."/>
            <person name="Mehta T."/>
            <person name="Park D."/>
            <person name="Pearson M."/>
            <person name="Roberts A."/>
            <person name="Saif S."/>
            <person name="Shenoy N."/>
            <person name="Sisk P."/>
            <person name="Stolte C."/>
            <person name="Sykes S."/>
            <person name="Walk T."/>
            <person name="White J."/>
            <person name="Yandava C."/>
            <person name="Burger G."/>
            <person name="Gray M.W."/>
            <person name="Holland P.W.H."/>
            <person name="King N."/>
            <person name="Lang F.B.F."/>
            <person name="Roger A.J."/>
            <person name="Ruiz-Trillo I."/>
            <person name="Lander E."/>
            <person name="Nusbaum C."/>
        </authorList>
    </citation>
    <scope>NUCLEOTIDE SEQUENCE [LARGE SCALE GENOMIC DNA]</scope>
    <source>
        <strain evidence="10">ATCC 38327</strain>
    </source>
</reference>
<comment type="subcellular location">
    <subcellularLocation>
        <location evidence="1">Endomembrane system</location>
    </subcellularLocation>
</comment>
<dbReference type="GO" id="GO:0016192">
    <property type="term" value="P:vesicle-mediated transport"/>
    <property type="evidence" value="ECO:0007669"/>
    <property type="project" value="InterPro"/>
</dbReference>
<dbReference type="STRING" id="578462.A0A0L0RVZ3"/>
<feature type="repeat" description="HEAT" evidence="6">
    <location>
        <begin position="151"/>
        <end position="193"/>
    </location>
</feature>
<dbReference type="OMA" id="GMNEHKG"/>
<dbReference type="AlphaFoldDB" id="A0A0L0RVZ3"/>
<evidence type="ECO:0000256" key="5">
    <source>
        <dbReference type="ARBA" id="ARBA00023136"/>
    </source>
</evidence>
<evidence type="ECO:0000256" key="7">
    <source>
        <dbReference type="SAM" id="MobiDB-lite"/>
    </source>
</evidence>
<evidence type="ECO:0000256" key="2">
    <source>
        <dbReference type="ARBA" id="ARBA00006613"/>
    </source>
</evidence>
<keyword evidence="10" id="KW-1185">Reference proteome</keyword>
<dbReference type="GO" id="GO:0012505">
    <property type="term" value="C:endomembrane system"/>
    <property type="evidence" value="ECO:0007669"/>
    <property type="project" value="UniProtKB-SubCell"/>
</dbReference>
<dbReference type="PANTHER" id="PTHR11134">
    <property type="entry name" value="ADAPTOR COMPLEX SUBUNIT BETA FAMILY MEMBER"/>
    <property type="match status" value="1"/>
</dbReference>
<dbReference type="OrthoDB" id="10254310at2759"/>
<dbReference type="VEuPathDB" id="FungiDB:AMAG_00432"/>
<feature type="domain" description="Clathrin/coatomer adaptor adaptin-like N-terminal" evidence="8">
    <location>
        <begin position="55"/>
        <end position="624"/>
    </location>
</feature>
<evidence type="ECO:0000256" key="4">
    <source>
        <dbReference type="ARBA" id="ARBA00022927"/>
    </source>
</evidence>
<feature type="region of interest" description="Disordered" evidence="7">
    <location>
        <begin position="554"/>
        <end position="589"/>
    </location>
</feature>
<gene>
    <name evidence="9" type="ORF">AMAG_00432</name>
</gene>
<evidence type="ECO:0000256" key="6">
    <source>
        <dbReference type="PROSITE-ProRule" id="PRU00103"/>
    </source>
</evidence>
<comment type="similarity">
    <text evidence="2">Belongs to the adaptor complexes large subunit family.</text>
</comment>
<reference evidence="9 10" key="1">
    <citation type="submission" date="2009-11" db="EMBL/GenBank/DDBJ databases">
        <title>Annotation of Allomyces macrogynus ATCC 38327.</title>
        <authorList>
            <consortium name="The Broad Institute Genome Sequencing Platform"/>
            <person name="Russ C."/>
            <person name="Cuomo C."/>
            <person name="Burger G."/>
            <person name="Gray M.W."/>
            <person name="Holland P.W.H."/>
            <person name="King N."/>
            <person name="Lang F.B.F."/>
            <person name="Roger A.J."/>
            <person name="Ruiz-Trillo I."/>
            <person name="Young S.K."/>
            <person name="Zeng Q."/>
            <person name="Gargeya S."/>
            <person name="Fitzgerald M."/>
            <person name="Haas B."/>
            <person name="Abouelleil A."/>
            <person name="Alvarado L."/>
            <person name="Arachchi H.M."/>
            <person name="Berlin A."/>
            <person name="Chapman S.B."/>
            <person name="Gearin G."/>
            <person name="Goldberg J."/>
            <person name="Griggs A."/>
            <person name="Gujja S."/>
            <person name="Hansen M."/>
            <person name="Heiman D."/>
            <person name="Howarth C."/>
            <person name="Larimer J."/>
            <person name="Lui A."/>
            <person name="MacDonald P.J.P."/>
            <person name="McCowen C."/>
            <person name="Montmayeur A."/>
            <person name="Murphy C."/>
            <person name="Neiman D."/>
            <person name="Pearson M."/>
            <person name="Priest M."/>
            <person name="Roberts A."/>
            <person name="Saif S."/>
            <person name="Shea T."/>
            <person name="Sisk P."/>
            <person name="Stolte C."/>
            <person name="Sykes S."/>
            <person name="Wortman J."/>
            <person name="Nusbaum C."/>
            <person name="Birren B."/>
        </authorList>
    </citation>
    <scope>NUCLEOTIDE SEQUENCE [LARGE SCALE GENOMIC DNA]</scope>
    <source>
        <strain evidence="9 10">ATCC 38327</strain>
    </source>
</reference>
<dbReference type="PROSITE" id="PS50077">
    <property type="entry name" value="HEAT_REPEAT"/>
    <property type="match status" value="1"/>
</dbReference>
<dbReference type="InterPro" id="IPR002553">
    <property type="entry name" value="Clathrin/coatomer_adapt-like_N"/>
</dbReference>
<protein>
    <recommendedName>
        <fullName evidence="8">Clathrin/coatomer adaptor adaptin-like N-terminal domain-containing protein</fullName>
    </recommendedName>
</protein>
<evidence type="ECO:0000313" key="10">
    <source>
        <dbReference type="Proteomes" id="UP000054350"/>
    </source>
</evidence>